<organism evidence="2 3">
    <name type="scientific">Spongisporangium articulatum</name>
    <dbReference type="NCBI Taxonomy" id="3362603"/>
    <lineage>
        <taxon>Bacteria</taxon>
        <taxon>Bacillati</taxon>
        <taxon>Actinomycetota</taxon>
        <taxon>Actinomycetes</taxon>
        <taxon>Kineosporiales</taxon>
        <taxon>Kineosporiaceae</taxon>
        <taxon>Spongisporangium</taxon>
    </lineage>
</organism>
<reference evidence="2 3" key="1">
    <citation type="submission" date="2024-10" db="EMBL/GenBank/DDBJ databases">
        <title>The Natural Products Discovery Center: Release of the First 8490 Sequenced Strains for Exploring Actinobacteria Biosynthetic Diversity.</title>
        <authorList>
            <person name="Kalkreuter E."/>
            <person name="Kautsar S.A."/>
            <person name="Yang D."/>
            <person name="Bader C.D."/>
            <person name="Teijaro C.N."/>
            <person name="Fluegel L."/>
            <person name="Davis C.M."/>
            <person name="Simpson J.R."/>
            <person name="Lauterbach L."/>
            <person name="Steele A.D."/>
            <person name="Gui C."/>
            <person name="Meng S."/>
            <person name="Li G."/>
            <person name="Viehrig K."/>
            <person name="Ye F."/>
            <person name="Su P."/>
            <person name="Kiefer A.F."/>
            <person name="Nichols A."/>
            <person name="Cepeda A.J."/>
            <person name="Yan W."/>
            <person name="Fan B."/>
            <person name="Jiang Y."/>
            <person name="Adhikari A."/>
            <person name="Zheng C.-J."/>
            <person name="Schuster L."/>
            <person name="Cowan T.M."/>
            <person name="Smanski M.J."/>
            <person name="Chevrette M.G."/>
            <person name="De Carvalho L.P.S."/>
            <person name="Shen B."/>
        </authorList>
    </citation>
    <scope>NUCLEOTIDE SEQUENCE [LARGE SCALE GENOMIC DNA]</scope>
    <source>
        <strain evidence="2 3">NPDC049639</strain>
    </source>
</reference>
<protein>
    <submittedName>
        <fullName evidence="2">Uncharacterized protein</fullName>
    </submittedName>
</protein>
<dbReference type="RefSeq" id="WP_398277972.1">
    <property type="nucleotide sequence ID" value="NZ_JBITLV010000002.1"/>
</dbReference>
<name>A0ABW8AM61_9ACTN</name>
<dbReference type="EMBL" id="JBITLV010000002">
    <property type="protein sequence ID" value="MFI7587062.1"/>
    <property type="molecule type" value="Genomic_DNA"/>
</dbReference>
<evidence type="ECO:0000256" key="1">
    <source>
        <dbReference type="SAM" id="SignalP"/>
    </source>
</evidence>
<gene>
    <name evidence="2" type="ORF">ACIB24_08315</name>
</gene>
<dbReference type="Gene3D" id="3.40.50.1820">
    <property type="entry name" value="alpha/beta hydrolase"/>
    <property type="match status" value="1"/>
</dbReference>
<keyword evidence="3" id="KW-1185">Reference proteome</keyword>
<dbReference type="Proteomes" id="UP001612915">
    <property type="component" value="Unassembled WGS sequence"/>
</dbReference>
<evidence type="ECO:0000313" key="2">
    <source>
        <dbReference type="EMBL" id="MFI7587062.1"/>
    </source>
</evidence>
<feature type="chain" id="PRO_5045813110" evidence="1">
    <location>
        <begin position="45"/>
        <end position="396"/>
    </location>
</feature>
<accession>A0ABW8AM61</accession>
<evidence type="ECO:0000313" key="3">
    <source>
        <dbReference type="Proteomes" id="UP001612915"/>
    </source>
</evidence>
<keyword evidence="1" id="KW-0732">Signal</keyword>
<dbReference type="InterPro" id="IPR029058">
    <property type="entry name" value="AB_hydrolase_fold"/>
</dbReference>
<feature type="signal peptide" evidence="1">
    <location>
        <begin position="1"/>
        <end position="44"/>
    </location>
</feature>
<proteinExistence type="predicted"/>
<sequence length="396" mass="41267">MTHTQPTSSRRSLTHRLARALTVGASVTALVASALLGTAGAADAVTASPDPVFVLQGADIGSTSCDYRSTGTANHALMKAFSAKYPTTPVIPVRYFICDYKTDANGNYLYDNGSLISAGSGTDIINAAASRLSAAIKANTANDQVKVDVVAESLGTIISRQCLLKYAQNPNDPAYTGCKQIDDWIGLIPPSHGSYATTMPAITEASCSTWGSLCKRLSSGPHLQTSNACGIILVTAQKVCNSLNPNAEYQKSIAPGSSTSILVNNDETPGSTTYTAVYSYADEFVFTPQTTAVGAYHPSTLSGAINVVVPNETHWSVANLETFSTPAPAHLGRVRIALKTQWPNPLALGVVVEEYKPLVNGAAAPFCTDEVAAGGVSLLDDTNTIGPGAPFTLACT</sequence>
<comment type="caution">
    <text evidence="2">The sequence shown here is derived from an EMBL/GenBank/DDBJ whole genome shotgun (WGS) entry which is preliminary data.</text>
</comment>